<proteinExistence type="predicted"/>
<dbReference type="GO" id="GO:0030313">
    <property type="term" value="C:cell envelope"/>
    <property type="evidence" value="ECO:0007669"/>
    <property type="project" value="UniProtKB-SubCell"/>
</dbReference>
<dbReference type="PANTHER" id="PTHR32347">
    <property type="entry name" value="EFFLUX SYSTEM COMPONENT YKNX-RELATED"/>
    <property type="match status" value="1"/>
</dbReference>
<keyword evidence="3" id="KW-1133">Transmembrane helix</keyword>
<organism evidence="4 5">
    <name type="scientific">Pseudidiomarina planktonica</name>
    <dbReference type="NCBI Taxonomy" id="1323738"/>
    <lineage>
        <taxon>Bacteria</taxon>
        <taxon>Pseudomonadati</taxon>
        <taxon>Pseudomonadota</taxon>
        <taxon>Gammaproteobacteria</taxon>
        <taxon>Alteromonadales</taxon>
        <taxon>Idiomarinaceae</taxon>
        <taxon>Pseudidiomarina</taxon>
    </lineage>
</organism>
<keyword evidence="5" id="KW-1185">Reference proteome</keyword>
<dbReference type="Proteomes" id="UP000194450">
    <property type="component" value="Unassembled WGS sequence"/>
</dbReference>
<dbReference type="Gene3D" id="1.10.287.470">
    <property type="entry name" value="Helix hairpin bin"/>
    <property type="match status" value="1"/>
</dbReference>
<evidence type="ECO:0000256" key="1">
    <source>
        <dbReference type="ARBA" id="ARBA00004196"/>
    </source>
</evidence>
<accession>A0A1Y6FZL0</accession>
<dbReference type="Gene3D" id="2.40.50.100">
    <property type="match status" value="1"/>
</dbReference>
<dbReference type="EMBL" id="FXWH01000003">
    <property type="protein sequence ID" value="SMQ80517.1"/>
    <property type="molecule type" value="Genomic_DNA"/>
</dbReference>
<evidence type="ECO:0000256" key="3">
    <source>
        <dbReference type="SAM" id="Phobius"/>
    </source>
</evidence>
<comment type="subcellular location">
    <subcellularLocation>
        <location evidence="1">Cell envelope</location>
    </subcellularLocation>
</comment>
<feature type="transmembrane region" description="Helical" evidence="3">
    <location>
        <begin position="27"/>
        <end position="49"/>
    </location>
</feature>
<keyword evidence="3" id="KW-0472">Membrane</keyword>
<dbReference type="Gene3D" id="2.40.420.20">
    <property type="match status" value="1"/>
</dbReference>
<dbReference type="Gene3D" id="2.40.30.170">
    <property type="match status" value="1"/>
</dbReference>
<evidence type="ECO:0000313" key="5">
    <source>
        <dbReference type="Proteomes" id="UP000194450"/>
    </source>
</evidence>
<evidence type="ECO:0000256" key="2">
    <source>
        <dbReference type="ARBA" id="ARBA00023054"/>
    </source>
</evidence>
<gene>
    <name evidence="4" type="ORF">SAMN06297229_2273</name>
</gene>
<dbReference type="PANTHER" id="PTHR32347:SF14">
    <property type="entry name" value="EFFLUX SYSTEM COMPONENT YKNX-RELATED"/>
    <property type="match status" value="1"/>
</dbReference>
<dbReference type="AlphaFoldDB" id="A0A1Y6FZL0"/>
<sequence length="426" mass="46728">MAIKIADTSGQDVVREPANNNHRRWRYGLLAVVIVALIVMAVPVISQWAKAEASVPRDRLRLATVSTTDFIRDISIQGRVIAAVSPTLYSPAQGTVTYHVDAGDQVEQGQLLASVESPELESRLQQERASLESVIVALQRQEITTRKAELEAQKQVDMARVTLTAAEREKRRADEAWKTKTISQIDYEKAQDDLENAQLVYQHAVADAQLNSDSLAFELQTRQLEVNRQQSLVNDLDRQVLALNILSPVNGLVGNRELDQKNQVAKNQAVLSVVDLTAFEVEIAIPESYADDLAIGMAAEINYNGTIHPATLVSISPEIRNNQVMGNVRFADTMPGALRQNQRLTTRILLEQKPNVLAVQRGQFLESGGGRIAYLVNDGVATRTTINVGATSMSSVEILAGLQEGDEIIVSSIEAFGEANTVRITD</sequence>
<evidence type="ECO:0000313" key="4">
    <source>
        <dbReference type="EMBL" id="SMQ80517.1"/>
    </source>
</evidence>
<dbReference type="InterPro" id="IPR050465">
    <property type="entry name" value="UPF0194_transport"/>
</dbReference>
<protein>
    <submittedName>
        <fullName evidence="4">HlyD family secretion protein</fullName>
    </submittedName>
</protein>
<reference evidence="5" key="1">
    <citation type="submission" date="2017-04" db="EMBL/GenBank/DDBJ databases">
        <authorList>
            <person name="Varghese N."/>
            <person name="Submissions S."/>
        </authorList>
    </citation>
    <scope>NUCLEOTIDE SEQUENCE [LARGE SCALE GENOMIC DNA]</scope>
</reference>
<name>A0A1Y6FZL0_9GAMM</name>
<keyword evidence="2" id="KW-0175">Coiled coil</keyword>
<keyword evidence="3" id="KW-0812">Transmembrane</keyword>